<reference evidence="4" key="1">
    <citation type="submission" date="2021-07" db="EMBL/GenBank/DDBJ databases">
        <title>Complete genome sequencing of a Clostridium isolate.</title>
        <authorList>
            <person name="Ueki A."/>
            <person name="Tonouchi A."/>
        </authorList>
    </citation>
    <scope>NUCLEOTIDE SEQUENCE [LARGE SCALE GENOMIC DNA]</scope>
    <source>
        <strain evidence="4">C5S11</strain>
    </source>
</reference>
<dbReference type="Proteomes" id="UP000824633">
    <property type="component" value="Chromosome"/>
</dbReference>
<dbReference type="InterPro" id="IPR025164">
    <property type="entry name" value="Toastrack_DUF4097"/>
</dbReference>
<name>A0ABM7SXU2_9CLOT</name>
<dbReference type="Pfam" id="PF13349">
    <property type="entry name" value="DUF4097"/>
    <property type="match status" value="1"/>
</dbReference>
<sequence length="284" mass="30436">MNKVLIVAIIGILTISFIGCDIKSKEKSVGNKEENITQTDDNVKSAQANDESENLNGNKLIDEKVALDDATDINIEICAAEVSIKSYDGEDVKITGKLSEKSKGIDINKNGNKIEIIEKDYKVRGFIMDSENNSSKFNILVPLKLKGDFEFKQGAGTTDIEGIKVKNINISGGATKLKCEDIRFDKLNLNLGAAKVGLNLNEKCGDIVINGGVGEVNIKMAEVGGNLTYKGGVGIGNITIPENSPVRFVTQNGVGKCEVKAKTSGKDTYTFDLKVGAGSISVRN</sequence>
<feature type="compositionally biased region" description="Polar residues" evidence="1">
    <location>
        <begin position="36"/>
        <end position="49"/>
    </location>
</feature>
<evidence type="ECO:0000256" key="1">
    <source>
        <dbReference type="SAM" id="MobiDB-lite"/>
    </source>
</evidence>
<evidence type="ECO:0000313" key="4">
    <source>
        <dbReference type="Proteomes" id="UP000824633"/>
    </source>
</evidence>
<evidence type="ECO:0000259" key="2">
    <source>
        <dbReference type="Pfam" id="PF13349"/>
    </source>
</evidence>
<keyword evidence="4" id="KW-1185">Reference proteome</keyword>
<feature type="domain" description="DUF4097" evidence="2">
    <location>
        <begin position="71"/>
        <end position="221"/>
    </location>
</feature>
<dbReference type="PROSITE" id="PS51257">
    <property type="entry name" value="PROKAR_LIPOPROTEIN"/>
    <property type="match status" value="1"/>
</dbReference>
<proteinExistence type="predicted"/>
<accession>A0ABM7SXU2</accession>
<protein>
    <recommendedName>
        <fullName evidence="2">DUF4097 domain-containing protein</fullName>
    </recommendedName>
</protein>
<organism evidence="3 4">
    <name type="scientific">Clostridium gelidum</name>
    <dbReference type="NCBI Taxonomy" id="704125"/>
    <lineage>
        <taxon>Bacteria</taxon>
        <taxon>Bacillati</taxon>
        <taxon>Bacillota</taxon>
        <taxon>Clostridia</taxon>
        <taxon>Eubacteriales</taxon>
        <taxon>Clostridiaceae</taxon>
        <taxon>Clostridium</taxon>
    </lineage>
</organism>
<dbReference type="RefSeq" id="WP_224035961.1">
    <property type="nucleotide sequence ID" value="NZ_AP024849.1"/>
</dbReference>
<dbReference type="EMBL" id="AP024849">
    <property type="protein sequence ID" value="BCZ44269.1"/>
    <property type="molecule type" value="Genomic_DNA"/>
</dbReference>
<feature type="region of interest" description="Disordered" evidence="1">
    <location>
        <begin position="29"/>
        <end position="49"/>
    </location>
</feature>
<evidence type="ECO:0000313" key="3">
    <source>
        <dbReference type="EMBL" id="BCZ44269.1"/>
    </source>
</evidence>
<gene>
    <name evidence="3" type="ORF">psyc5s11_03360</name>
</gene>